<name>A0ABV1H9C8_9FIRM</name>
<proteinExistence type="predicted"/>
<dbReference type="PROSITE" id="PS51257">
    <property type="entry name" value="PROKAR_LIPOPROTEIN"/>
    <property type="match status" value="1"/>
</dbReference>
<dbReference type="EMBL" id="JBBMEX010000001">
    <property type="protein sequence ID" value="MEQ2556296.1"/>
    <property type="molecule type" value="Genomic_DNA"/>
</dbReference>
<gene>
    <name evidence="3" type="ORF">WMO43_00160</name>
</gene>
<reference evidence="3 4" key="1">
    <citation type="submission" date="2024-03" db="EMBL/GenBank/DDBJ databases">
        <title>Human intestinal bacterial collection.</title>
        <authorList>
            <person name="Pauvert C."/>
            <person name="Hitch T.C.A."/>
            <person name="Clavel T."/>
        </authorList>
    </citation>
    <scope>NUCLEOTIDE SEQUENCE [LARGE SCALE GENOMIC DNA]</scope>
    <source>
        <strain evidence="3 4">CLA-AA-H185</strain>
    </source>
</reference>
<evidence type="ECO:0008006" key="5">
    <source>
        <dbReference type="Google" id="ProtNLM"/>
    </source>
</evidence>
<organism evidence="3 4">
    <name type="scientific">Maccoyibacter intestinihominis</name>
    <dbReference type="NCBI Taxonomy" id="3133499"/>
    <lineage>
        <taxon>Bacteria</taxon>
        <taxon>Bacillati</taxon>
        <taxon>Bacillota</taxon>
        <taxon>Clostridia</taxon>
        <taxon>Lachnospirales</taxon>
        <taxon>Lachnospiraceae</taxon>
        <taxon>Maccoyibacter</taxon>
    </lineage>
</organism>
<protein>
    <recommendedName>
        <fullName evidence="5">DUF4352 domain-containing protein</fullName>
    </recommendedName>
</protein>
<feature type="region of interest" description="Disordered" evidence="1">
    <location>
        <begin position="59"/>
        <end position="102"/>
    </location>
</feature>
<evidence type="ECO:0000256" key="2">
    <source>
        <dbReference type="SAM" id="SignalP"/>
    </source>
</evidence>
<accession>A0ABV1H9C8</accession>
<sequence length="239" mass="25938">MGRKKGLVSILLCGVMLSTAGCGTKPYDLSSEEQEKVAAYAAHVVTRYNDRQDEGLIKIQQEDFSEDTADSKTTQTDTKDKQETSGDSAKNTTAETEKPKAETVSLRQALKLEDGLDASFENYDVTDSYVESDYFAMNATAGKTFLVVHVNLKATGGDIECDMLKKNLKYRVVINGDKTVAAQTSILLNDLGTYQGTIAGGSAQECVLLFETEKQNVENITSLQLKVSDGSTSTVSELQ</sequence>
<feature type="signal peptide" evidence="2">
    <location>
        <begin position="1"/>
        <end position="20"/>
    </location>
</feature>
<feature type="chain" id="PRO_5045256363" description="DUF4352 domain-containing protein" evidence="2">
    <location>
        <begin position="21"/>
        <end position="239"/>
    </location>
</feature>
<dbReference type="RefSeq" id="WP_177962818.1">
    <property type="nucleotide sequence ID" value="NZ_JBBMEX010000001.1"/>
</dbReference>
<comment type="caution">
    <text evidence="3">The sequence shown here is derived from an EMBL/GenBank/DDBJ whole genome shotgun (WGS) entry which is preliminary data.</text>
</comment>
<dbReference type="Proteomes" id="UP001454489">
    <property type="component" value="Unassembled WGS sequence"/>
</dbReference>
<evidence type="ECO:0000256" key="1">
    <source>
        <dbReference type="SAM" id="MobiDB-lite"/>
    </source>
</evidence>
<keyword evidence="4" id="KW-1185">Reference proteome</keyword>
<keyword evidence="2" id="KW-0732">Signal</keyword>
<evidence type="ECO:0000313" key="4">
    <source>
        <dbReference type="Proteomes" id="UP001454489"/>
    </source>
</evidence>
<evidence type="ECO:0000313" key="3">
    <source>
        <dbReference type="EMBL" id="MEQ2556296.1"/>
    </source>
</evidence>